<protein>
    <recommendedName>
        <fullName evidence="2">carbonic anhydrase</fullName>
        <ecNumber evidence="2">4.2.1.1</ecNumber>
    </recommendedName>
</protein>
<keyword evidence="9" id="KW-1185">Reference proteome</keyword>
<feature type="binding site" evidence="7">
    <location>
        <position position="132"/>
    </location>
    <ligand>
        <name>Zn(2+)</name>
        <dbReference type="ChEBI" id="CHEBI:29105"/>
    </ligand>
</feature>
<feature type="binding site" evidence="7">
    <location>
        <position position="135"/>
    </location>
    <ligand>
        <name>Zn(2+)</name>
        <dbReference type="ChEBI" id="CHEBI:29105"/>
    </ligand>
</feature>
<dbReference type="InterPro" id="IPR001765">
    <property type="entry name" value="Carbonic_anhydrase"/>
</dbReference>
<comment type="similarity">
    <text evidence="1">Belongs to the beta-class carbonic anhydrase family.</text>
</comment>
<dbReference type="GO" id="GO:0008270">
    <property type="term" value="F:zinc ion binding"/>
    <property type="evidence" value="ECO:0007669"/>
    <property type="project" value="InterPro"/>
</dbReference>
<dbReference type="Pfam" id="PF00484">
    <property type="entry name" value="Pro_CA"/>
    <property type="match status" value="3"/>
</dbReference>
<feature type="binding site" evidence="7">
    <location>
        <position position="78"/>
    </location>
    <ligand>
        <name>Zn(2+)</name>
        <dbReference type="ChEBI" id="CHEBI:29105"/>
    </ligand>
</feature>
<proteinExistence type="inferred from homology"/>
<comment type="catalytic activity">
    <reaction evidence="6">
        <text>hydrogencarbonate + H(+) = CO2 + H2O</text>
        <dbReference type="Rhea" id="RHEA:10748"/>
        <dbReference type="ChEBI" id="CHEBI:15377"/>
        <dbReference type="ChEBI" id="CHEBI:15378"/>
        <dbReference type="ChEBI" id="CHEBI:16526"/>
        <dbReference type="ChEBI" id="CHEBI:17544"/>
        <dbReference type="EC" id="4.2.1.1"/>
    </reaction>
</comment>
<evidence type="ECO:0000313" key="9">
    <source>
        <dbReference type="Proteomes" id="UP000186817"/>
    </source>
</evidence>
<dbReference type="GO" id="GO:0004089">
    <property type="term" value="F:carbonate dehydratase activity"/>
    <property type="evidence" value="ECO:0007669"/>
    <property type="project" value="UniProtKB-EC"/>
</dbReference>
<evidence type="ECO:0000256" key="4">
    <source>
        <dbReference type="ARBA" id="ARBA00022833"/>
    </source>
</evidence>
<comment type="caution">
    <text evidence="8">The sequence shown here is derived from an EMBL/GenBank/DDBJ whole genome shotgun (WGS) entry which is preliminary data.</text>
</comment>
<name>A0A1Q9DZ67_SYMMI</name>
<feature type="binding site" evidence="7">
    <location>
        <position position="76"/>
    </location>
    <ligand>
        <name>Zn(2+)</name>
        <dbReference type="ChEBI" id="CHEBI:29105"/>
    </ligand>
</feature>
<evidence type="ECO:0000256" key="6">
    <source>
        <dbReference type="ARBA" id="ARBA00048348"/>
    </source>
</evidence>
<dbReference type="AlphaFoldDB" id="A0A1Q9DZ67"/>
<keyword evidence="5" id="KW-0456">Lyase</keyword>
<evidence type="ECO:0000256" key="5">
    <source>
        <dbReference type="ARBA" id="ARBA00023239"/>
    </source>
</evidence>
<accession>A0A1Q9DZ67</accession>
<dbReference type="EC" id="4.2.1.1" evidence="2"/>
<evidence type="ECO:0000313" key="8">
    <source>
        <dbReference type="EMBL" id="OLQ00474.1"/>
    </source>
</evidence>
<evidence type="ECO:0000256" key="1">
    <source>
        <dbReference type="ARBA" id="ARBA00006217"/>
    </source>
</evidence>
<dbReference type="SUPFAM" id="SSF53056">
    <property type="entry name" value="beta-carbonic anhydrase, cab"/>
    <property type="match status" value="3"/>
</dbReference>
<dbReference type="PANTHER" id="PTHR11002">
    <property type="entry name" value="CARBONIC ANHYDRASE"/>
    <property type="match status" value="1"/>
</dbReference>
<dbReference type="EMBL" id="LSRX01000326">
    <property type="protein sequence ID" value="OLQ00474.1"/>
    <property type="molecule type" value="Genomic_DNA"/>
</dbReference>
<sequence>MSETCCAAFLRRFEPPRPRIRTAADGPLSADEALRLLQEGNERFATRRSRRQHTSAAMRQTLFDQGQLPHSAIVGCADSRAPLETIFDAMPGDIFALRNAGNTCTHAEGSIVGSLEFCSGMLGTRLIFVLGHTKCGAIYGATQAYFNSLKEGSPGVSSALEGLIQDLASVAEKAADEMGPDAEAEEVASHAVKVNVFHTINFLLKHSHIIRERVRNEQLEIQGGVYNLSTGRVEFLGRSPDQSDVLTSTVNIPPSVVGMNGTPTRSPHGVRTAADGPVSSKEALRLLQDGNERFAIGAPLARNATASMREALINKGQSPHTAVLGSADSRVPLETIFDAMPGDLFVLRTMGNTCTHAEGSMVGSLEFCASKLGTKLILVLGHTQCGALTGAVHTHLSQKETPRTGNPPRSALAGLLQELSGVAQQVEETLGPQADVQIFVDHAIKVNVFHSIDFLLRFSRPLRDRVIAGELEIHGGIYQLETGRVQFMGPSPKQAELLASDVTLPPSMLSLPIRTALDGPTKADQALRLLREGNQRFAVGAPISGKLSSQMRKALVREGQAPHSAILGPADSLAPLETIFDAMPGDIFVLRNAGNTCTHAEGSVMASLEFAIGAISTQLILVLGHTSCSAISGATKVFLQSSCRSAVKTKVNKALDKLLDGLSVVISKAAEQLGPDATEEDIASHAVQLNVFHTIEFLHRKSELVRQKLKDGELEIQGAIYDLESGRVEFLGRHPSHADLMAEIAGMDRELGA</sequence>
<reference evidence="8 9" key="1">
    <citation type="submission" date="2016-02" db="EMBL/GenBank/DDBJ databases">
        <title>Genome analysis of coral dinoflagellate symbionts highlights evolutionary adaptations to a symbiotic lifestyle.</title>
        <authorList>
            <person name="Aranda M."/>
            <person name="Li Y."/>
            <person name="Liew Y.J."/>
            <person name="Baumgarten S."/>
            <person name="Simakov O."/>
            <person name="Wilson M."/>
            <person name="Piel J."/>
            <person name="Ashoor H."/>
            <person name="Bougouffa S."/>
            <person name="Bajic V.B."/>
            <person name="Ryu T."/>
            <person name="Ravasi T."/>
            <person name="Bayer T."/>
            <person name="Micklem G."/>
            <person name="Kim H."/>
            <person name="Bhak J."/>
            <person name="Lajeunesse T.C."/>
            <person name="Voolstra C.R."/>
        </authorList>
    </citation>
    <scope>NUCLEOTIDE SEQUENCE [LARGE SCALE GENOMIC DNA]</scope>
    <source>
        <strain evidence="8 9">CCMP2467</strain>
    </source>
</reference>
<dbReference type="OrthoDB" id="435804at2759"/>
<dbReference type="SMART" id="SM00947">
    <property type="entry name" value="Pro_CA"/>
    <property type="match status" value="3"/>
</dbReference>
<organism evidence="8 9">
    <name type="scientific">Symbiodinium microadriaticum</name>
    <name type="common">Dinoflagellate</name>
    <name type="synonym">Zooxanthella microadriatica</name>
    <dbReference type="NCBI Taxonomy" id="2951"/>
    <lineage>
        <taxon>Eukaryota</taxon>
        <taxon>Sar</taxon>
        <taxon>Alveolata</taxon>
        <taxon>Dinophyceae</taxon>
        <taxon>Suessiales</taxon>
        <taxon>Symbiodiniaceae</taxon>
        <taxon>Symbiodinium</taxon>
    </lineage>
</organism>
<gene>
    <name evidence="8" type="primary">mtcA2</name>
    <name evidence="8" type="ORF">AK812_SmicGene16852</name>
</gene>
<evidence type="ECO:0000256" key="3">
    <source>
        <dbReference type="ARBA" id="ARBA00022723"/>
    </source>
</evidence>
<dbReference type="Proteomes" id="UP000186817">
    <property type="component" value="Unassembled WGS sequence"/>
</dbReference>
<comment type="cofactor">
    <cofactor evidence="7">
        <name>Zn(2+)</name>
        <dbReference type="ChEBI" id="CHEBI:29105"/>
    </cofactor>
    <text evidence="7">Binds 1 zinc ion per subunit.</text>
</comment>
<evidence type="ECO:0000256" key="7">
    <source>
        <dbReference type="PIRSR" id="PIRSR601765-1"/>
    </source>
</evidence>
<keyword evidence="4 7" id="KW-0862">Zinc</keyword>
<dbReference type="Gene3D" id="3.40.1050.10">
    <property type="entry name" value="Carbonic anhydrase"/>
    <property type="match status" value="3"/>
</dbReference>
<dbReference type="PANTHER" id="PTHR11002:SF76">
    <property type="entry name" value="CARBONIC ANHYDRASE"/>
    <property type="match status" value="1"/>
</dbReference>
<evidence type="ECO:0000256" key="2">
    <source>
        <dbReference type="ARBA" id="ARBA00012925"/>
    </source>
</evidence>
<dbReference type="InterPro" id="IPR036874">
    <property type="entry name" value="Carbonic_anhydrase_sf"/>
</dbReference>
<keyword evidence="3 7" id="KW-0479">Metal-binding</keyword>